<organism evidence="1">
    <name type="scientific">marine sediment metagenome</name>
    <dbReference type="NCBI Taxonomy" id="412755"/>
    <lineage>
        <taxon>unclassified sequences</taxon>
        <taxon>metagenomes</taxon>
        <taxon>ecological metagenomes</taxon>
    </lineage>
</organism>
<dbReference type="AlphaFoldDB" id="A0A0F9I8G4"/>
<sequence length="52" mass="6166">MKTLHIPLEDKTYNDLIKVKGKRTWYKFIEDIISSAKKIEEILSNDKRGDEN</sequence>
<name>A0A0F9I8G4_9ZZZZ</name>
<dbReference type="EMBL" id="LAZR01013049">
    <property type="protein sequence ID" value="KKM23812.1"/>
    <property type="molecule type" value="Genomic_DNA"/>
</dbReference>
<evidence type="ECO:0000313" key="1">
    <source>
        <dbReference type="EMBL" id="KKM23812.1"/>
    </source>
</evidence>
<comment type="caution">
    <text evidence="1">The sequence shown here is derived from an EMBL/GenBank/DDBJ whole genome shotgun (WGS) entry which is preliminary data.</text>
</comment>
<protein>
    <submittedName>
        <fullName evidence="1">Uncharacterized protein</fullName>
    </submittedName>
</protein>
<gene>
    <name evidence="1" type="ORF">LCGC14_1611390</name>
</gene>
<accession>A0A0F9I8G4</accession>
<reference evidence="1" key="1">
    <citation type="journal article" date="2015" name="Nature">
        <title>Complex archaea that bridge the gap between prokaryotes and eukaryotes.</title>
        <authorList>
            <person name="Spang A."/>
            <person name="Saw J.H."/>
            <person name="Jorgensen S.L."/>
            <person name="Zaremba-Niedzwiedzka K."/>
            <person name="Martijn J."/>
            <person name="Lind A.E."/>
            <person name="van Eijk R."/>
            <person name="Schleper C."/>
            <person name="Guy L."/>
            <person name="Ettema T.J."/>
        </authorList>
    </citation>
    <scope>NUCLEOTIDE SEQUENCE</scope>
</reference>
<proteinExistence type="predicted"/>